<feature type="domain" description="Thioredoxin" evidence="6">
    <location>
        <begin position="1"/>
        <end position="121"/>
    </location>
</feature>
<dbReference type="InterPro" id="IPR013766">
    <property type="entry name" value="Thioredoxin_domain"/>
</dbReference>
<dbReference type="GO" id="GO:0005789">
    <property type="term" value="C:endoplasmic reticulum membrane"/>
    <property type="evidence" value="ECO:0007669"/>
    <property type="project" value="UniProtKB-SubCell"/>
</dbReference>
<dbReference type="WBParaSite" id="HDID_0000345101-mRNA-1">
    <property type="protein sequence ID" value="HDID_0000345101-mRNA-1"/>
    <property type="gene ID" value="HDID_0000345101"/>
</dbReference>
<protein>
    <submittedName>
        <fullName evidence="9">Thioredoxin domain-containing protein</fullName>
    </submittedName>
</protein>
<evidence type="ECO:0000259" key="6">
    <source>
        <dbReference type="PROSITE" id="PS51352"/>
    </source>
</evidence>
<sequence>MTGLSNLVQSSFAFINELFCSRTFTKAITSPGGALVKFYAPWCGYCQRFEGPYSKAAETLGKVAPRLIVARIDGTRFPSEASFAQVRGYPTVLLFIGGKSYNFNGERTAKNVVSFVESVLGPPVEKLANVDTLKKKVEEHYDAVFFLYRGLDSGTLWEAYNVTAEEYRLLLPFYHLKEKAEVGEIFVYKDGGKRLFEPKKGIDIQQQIKNFVEQNRNPAFGYINAYDLRHAQFDDSTLICVFLVDHVSDSTEVFKKIGRELAFTNFNPSSNIRLKFVWTVDASGLSSLAMTDLESPNIFLFFPTNHTMMLHPYYSQPETMGNLKKQFVTDFLIDATNGRIPMYGGKGWLVSIRRFCFDFLSSCKNMIQTSPLIALITFGVPLGCLSCLLYCICCAQGEDLYVPEEALPAIGAEARRARMFDRRQMEEQLASAKYEDTSRARSIYSRNAVRKKILESTIEESKPTIPEESRKDR</sequence>
<evidence type="ECO:0000256" key="2">
    <source>
        <dbReference type="ARBA" id="ARBA00022692"/>
    </source>
</evidence>
<evidence type="ECO:0000256" key="3">
    <source>
        <dbReference type="ARBA" id="ARBA00022989"/>
    </source>
</evidence>
<accession>A0A0R3SF60</accession>
<dbReference type="Gene3D" id="3.40.30.10">
    <property type="entry name" value="Glutaredoxin"/>
    <property type="match status" value="1"/>
</dbReference>
<evidence type="ECO:0000313" key="8">
    <source>
        <dbReference type="Proteomes" id="UP000274504"/>
    </source>
</evidence>
<dbReference type="OrthoDB" id="74910at2759"/>
<dbReference type="InterPro" id="IPR052250">
    <property type="entry name" value="PDI_TMX3"/>
</dbReference>
<dbReference type="Proteomes" id="UP000274504">
    <property type="component" value="Unassembled WGS sequence"/>
</dbReference>
<dbReference type="EMBL" id="UYSG01001046">
    <property type="protein sequence ID" value="VDL32942.1"/>
    <property type="molecule type" value="Genomic_DNA"/>
</dbReference>
<evidence type="ECO:0000313" key="9">
    <source>
        <dbReference type="WBParaSite" id="HDID_0000345101-mRNA-1"/>
    </source>
</evidence>
<reference evidence="9" key="1">
    <citation type="submission" date="2017-02" db="UniProtKB">
        <authorList>
            <consortium name="WormBaseParasite"/>
        </authorList>
    </citation>
    <scope>IDENTIFICATION</scope>
</reference>
<dbReference type="InterPro" id="IPR036249">
    <property type="entry name" value="Thioredoxin-like_sf"/>
</dbReference>
<dbReference type="PROSITE" id="PS51352">
    <property type="entry name" value="THIOREDOXIN_2"/>
    <property type="match status" value="1"/>
</dbReference>
<keyword evidence="2" id="KW-0812">Transmembrane</keyword>
<dbReference type="SUPFAM" id="SSF52833">
    <property type="entry name" value="Thioredoxin-like"/>
    <property type="match status" value="1"/>
</dbReference>
<comment type="subcellular location">
    <subcellularLocation>
        <location evidence="1">Endoplasmic reticulum membrane</location>
        <topology evidence="1">Single-pass membrane protein</topology>
    </subcellularLocation>
</comment>
<name>A0A0R3SF60_HYMDI</name>
<dbReference type="Pfam" id="PF00085">
    <property type="entry name" value="Thioredoxin"/>
    <property type="match status" value="1"/>
</dbReference>
<dbReference type="STRING" id="6216.A0A0R3SF60"/>
<dbReference type="AlphaFoldDB" id="A0A0R3SF60"/>
<evidence type="ECO:0000256" key="1">
    <source>
        <dbReference type="ARBA" id="ARBA00004389"/>
    </source>
</evidence>
<comment type="function">
    <text evidence="5">Probable disulfide isomerase, which participates in the folding of proteins containing disulfide bonds. May act as a dithiol oxidase. Acts as a regulator of endoplasmic reticulum-mitochondria contact sites via its ability to regulate redox signals.</text>
</comment>
<proteinExistence type="predicted"/>
<organism evidence="9">
    <name type="scientific">Hymenolepis diminuta</name>
    <name type="common">Rat tapeworm</name>
    <dbReference type="NCBI Taxonomy" id="6216"/>
    <lineage>
        <taxon>Eukaryota</taxon>
        <taxon>Metazoa</taxon>
        <taxon>Spiralia</taxon>
        <taxon>Lophotrochozoa</taxon>
        <taxon>Platyhelminthes</taxon>
        <taxon>Cestoda</taxon>
        <taxon>Eucestoda</taxon>
        <taxon>Cyclophyllidea</taxon>
        <taxon>Hymenolepididae</taxon>
        <taxon>Hymenolepis</taxon>
    </lineage>
</organism>
<keyword evidence="3" id="KW-1133">Transmembrane helix</keyword>
<dbReference type="PROSITE" id="PS00194">
    <property type="entry name" value="THIOREDOXIN_1"/>
    <property type="match status" value="1"/>
</dbReference>
<keyword evidence="4" id="KW-0472">Membrane</keyword>
<dbReference type="CDD" id="cd02961">
    <property type="entry name" value="PDI_a_family"/>
    <property type="match status" value="1"/>
</dbReference>
<dbReference type="PANTHER" id="PTHR46426">
    <property type="entry name" value="PROTEIN DISULFIDE-ISOMERASE TMX3"/>
    <property type="match status" value="1"/>
</dbReference>
<dbReference type="InterPro" id="IPR017937">
    <property type="entry name" value="Thioredoxin_CS"/>
</dbReference>
<reference evidence="7 8" key="2">
    <citation type="submission" date="2018-11" db="EMBL/GenBank/DDBJ databases">
        <authorList>
            <consortium name="Pathogen Informatics"/>
        </authorList>
    </citation>
    <scope>NUCLEOTIDE SEQUENCE [LARGE SCALE GENOMIC DNA]</scope>
</reference>
<evidence type="ECO:0000256" key="5">
    <source>
        <dbReference type="ARBA" id="ARBA00045246"/>
    </source>
</evidence>
<dbReference type="PANTHER" id="PTHR46426:SF1">
    <property type="entry name" value="PROTEIN DISULFIDE-ISOMERASE TMX3"/>
    <property type="match status" value="1"/>
</dbReference>
<evidence type="ECO:0000313" key="7">
    <source>
        <dbReference type="EMBL" id="VDL32942.1"/>
    </source>
</evidence>
<gene>
    <name evidence="7" type="ORF">HDID_LOCUS3449</name>
</gene>
<evidence type="ECO:0000256" key="4">
    <source>
        <dbReference type="ARBA" id="ARBA00023136"/>
    </source>
</evidence>